<dbReference type="RefSeq" id="WP_305385782.1">
    <property type="nucleotide sequence ID" value="NZ_CP117426.1"/>
</dbReference>
<keyword evidence="2" id="KW-1277">Toxin-antitoxin system</keyword>
<evidence type="ECO:0000259" key="8">
    <source>
        <dbReference type="Pfam" id="PF01850"/>
    </source>
</evidence>
<dbReference type="Gene3D" id="3.40.50.1010">
    <property type="entry name" value="5'-nuclease"/>
    <property type="match status" value="1"/>
</dbReference>
<evidence type="ECO:0000256" key="3">
    <source>
        <dbReference type="ARBA" id="ARBA00022722"/>
    </source>
</evidence>
<evidence type="ECO:0000313" key="10">
    <source>
        <dbReference type="Proteomes" id="UP001230339"/>
    </source>
</evidence>
<evidence type="ECO:0000256" key="6">
    <source>
        <dbReference type="ARBA" id="ARBA00022842"/>
    </source>
</evidence>
<dbReference type="SUPFAM" id="SSF88723">
    <property type="entry name" value="PIN domain-like"/>
    <property type="match status" value="1"/>
</dbReference>
<sequence length="133" mass="14771">MILVDTNVLIDVLENEPVWADWSIQQLRAQSQAHDLVINPIIYAELSQTFSTFEALDEVVTELGLLMQEVPRPALFLAGKAFVRYRKVGGGKNNVLADFFIGAHAAVNGLPLLTRDAKRYRSYFPSVALVVPS</sequence>
<evidence type="ECO:0000256" key="7">
    <source>
        <dbReference type="ARBA" id="ARBA00038093"/>
    </source>
</evidence>
<protein>
    <submittedName>
        <fullName evidence="9">Type II toxin-antitoxin system VapC family toxin</fullName>
    </submittedName>
</protein>
<dbReference type="EMBL" id="CP117449">
    <property type="protein sequence ID" value="WLH11761.1"/>
    <property type="molecule type" value="Genomic_DNA"/>
</dbReference>
<accession>A0ABY9G898</accession>
<dbReference type="PANTHER" id="PTHR33653">
    <property type="entry name" value="RIBONUCLEASE VAPC2"/>
    <property type="match status" value="1"/>
</dbReference>
<proteinExistence type="inferred from homology"/>
<keyword evidence="4" id="KW-0479">Metal-binding</keyword>
<dbReference type="PANTHER" id="PTHR33653:SF1">
    <property type="entry name" value="RIBONUCLEASE VAPC2"/>
    <property type="match status" value="1"/>
</dbReference>
<evidence type="ECO:0000256" key="2">
    <source>
        <dbReference type="ARBA" id="ARBA00022649"/>
    </source>
</evidence>
<organism evidence="9 10">
    <name type="scientific">Pseudomonas hefeiensis</name>
    <dbReference type="NCBI Taxonomy" id="2738125"/>
    <lineage>
        <taxon>Bacteria</taxon>
        <taxon>Pseudomonadati</taxon>
        <taxon>Pseudomonadota</taxon>
        <taxon>Gammaproteobacteria</taxon>
        <taxon>Pseudomonadales</taxon>
        <taxon>Pseudomonadaceae</taxon>
        <taxon>Pseudomonas</taxon>
    </lineage>
</organism>
<evidence type="ECO:0000256" key="5">
    <source>
        <dbReference type="ARBA" id="ARBA00022801"/>
    </source>
</evidence>
<reference evidence="9 10" key="1">
    <citation type="submission" date="2023-02" db="EMBL/GenBank/DDBJ databases">
        <title>Evolution of Hrp T3SS in non-pathogenic Pseudomonas fluorescens.</title>
        <authorList>
            <person name="Liao K."/>
            <person name="Wei H."/>
            <person name="Gu Y."/>
        </authorList>
    </citation>
    <scope>NUCLEOTIDE SEQUENCE [LARGE SCALE GENOMIC DNA]</scope>
    <source>
        <strain evidence="9 10">FP205</strain>
    </source>
</reference>
<evidence type="ECO:0000256" key="1">
    <source>
        <dbReference type="ARBA" id="ARBA00001946"/>
    </source>
</evidence>
<dbReference type="InterPro" id="IPR050556">
    <property type="entry name" value="Type_II_TA_system_RNase"/>
</dbReference>
<dbReference type="Pfam" id="PF01850">
    <property type="entry name" value="PIN"/>
    <property type="match status" value="1"/>
</dbReference>
<keyword evidence="6" id="KW-0460">Magnesium</keyword>
<evidence type="ECO:0000256" key="4">
    <source>
        <dbReference type="ARBA" id="ARBA00022723"/>
    </source>
</evidence>
<evidence type="ECO:0000313" key="9">
    <source>
        <dbReference type="EMBL" id="WLH11761.1"/>
    </source>
</evidence>
<comment type="cofactor">
    <cofactor evidence="1">
        <name>Mg(2+)</name>
        <dbReference type="ChEBI" id="CHEBI:18420"/>
    </cofactor>
</comment>
<dbReference type="InterPro" id="IPR029060">
    <property type="entry name" value="PIN-like_dom_sf"/>
</dbReference>
<dbReference type="Proteomes" id="UP001230339">
    <property type="component" value="Chromosome"/>
</dbReference>
<keyword evidence="5" id="KW-0378">Hydrolase</keyword>
<gene>
    <name evidence="9" type="ORF">PSH57_23375</name>
</gene>
<name>A0ABY9G898_9PSED</name>
<keyword evidence="3" id="KW-0540">Nuclease</keyword>
<keyword evidence="10" id="KW-1185">Reference proteome</keyword>
<feature type="domain" description="PIN" evidence="8">
    <location>
        <begin position="2"/>
        <end position="118"/>
    </location>
</feature>
<comment type="similarity">
    <text evidence="7">Belongs to the PINc/VapC protein family.</text>
</comment>
<dbReference type="InterPro" id="IPR002716">
    <property type="entry name" value="PIN_dom"/>
</dbReference>